<dbReference type="RefSeq" id="WP_145263297.1">
    <property type="nucleotide sequence ID" value="NZ_CP036316.1"/>
</dbReference>
<keyword evidence="4" id="KW-1185">Reference proteome</keyword>
<evidence type="ECO:0000256" key="2">
    <source>
        <dbReference type="SAM" id="Phobius"/>
    </source>
</evidence>
<sequence length="853" mass="95700">MTNFLPEENQSQLNRLLDTLRGKVRGYVMMQGLALFIGLLGLLFWVTWFLEWSYFKLSNYELPVGVRGVLLTAGVLIVIGGAIYWLASRLFRPFTPRALALVLEHRFPELNERLILAVEREEAGEAELPPMTRLMIERAISDAAHLAETLNVSDVFDMAPLRKAIAGAVAAVASIGVLGAMNPEALDIWWKAYPLLESGYRQRETTLTVSVITPPNDFARQLHWDQPHKHPSGSDLSLIVEVPNGSRPDGTEWVVPQQVTVYRREAGGSSAVLPGVKVGERKFRVVISDVLEDQKLWFTGNDYTDYRPYEIQVVDPPRLTGAAMEIEYPAYMRRNDIDEDGTILRDKRKISGGTVEIPIESYCLLDVEFNKPILNLRMKLGDDELVVGEFPVTQSDDGEATTSDHSSTRESRAYYLTDNVPQQMSSLLSETIISEDRLRARVPILLTDDARGLLDTPPDGRPGPRNEAVLAVAPDSVIRIWVEDQDEIYMVDSARLELRTIPDTPPTIKTELSGIGELITRTAVIPVSGTITDDFGIDGAGFRYQILRATKLGGEAAETTDSGDELPVYSRDFQNVPSGLPKEFILQRSEDEEFEWLDTATLGLELKDVLELSVFAVDADDLHGPHDATGETYRFKVVTAEELLALLFNDEINLRRRFERVIEEIDRVRQDLFDHQPRAVEALQLLADGQNAEAEKVNTAVRAATDRALIELRQNRQDCRAITGAFGDIFRKLVNNRIHTEAQLNRIENRIIQPLENVADVSFPRAEDRVNDVRALPSDSPQLPARIGDAAAESEQLLLTLRGILQEMQNLADMQEAIQELTKIYQDLEDLKQATEEERKRELLKDLGGGLFE</sequence>
<evidence type="ECO:0000256" key="1">
    <source>
        <dbReference type="SAM" id="Coils"/>
    </source>
</evidence>
<protein>
    <submittedName>
        <fullName evidence="3">Uncharacterized protein</fullName>
    </submittedName>
</protein>
<dbReference type="OrthoDB" id="256197at2"/>
<keyword evidence="2" id="KW-0472">Membrane</keyword>
<proteinExistence type="predicted"/>
<keyword evidence="2" id="KW-0812">Transmembrane</keyword>
<reference evidence="3 4" key="1">
    <citation type="submission" date="2019-02" db="EMBL/GenBank/DDBJ databases">
        <title>Deep-cultivation of Planctomycetes and their phenomic and genomic characterization uncovers novel biology.</title>
        <authorList>
            <person name="Wiegand S."/>
            <person name="Jogler M."/>
            <person name="Boedeker C."/>
            <person name="Pinto D."/>
            <person name="Vollmers J."/>
            <person name="Rivas-Marin E."/>
            <person name="Kohn T."/>
            <person name="Peeters S.H."/>
            <person name="Heuer A."/>
            <person name="Rast P."/>
            <person name="Oberbeckmann S."/>
            <person name="Bunk B."/>
            <person name="Jeske O."/>
            <person name="Meyerdierks A."/>
            <person name="Storesund J.E."/>
            <person name="Kallscheuer N."/>
            <person name="Luecker S."/>
            <person name="Lage O.M."/>
            <person name="Pohl T."/>
            <person name="Merkel B.J."/>
            <person name="Hornburger P."/>
            <person name="Mueller R.-W."/>
            <person name="Bruemmer F."/>
            <person name="Labrenz M."/>
            <person name="Spormann A.M."/>
            <person name="Op den Camp H."/>
            <person name="Overmann J."/>
            <person name="Amann R."/>
            <person name="Jetten M.S.M."/>
            <person name="Mascher T."/>
            <person name="Medema M.H."/>
            <person name="Devos D.P."/>
            <person name="Kaster A.-K."/>
            <person name="Ovreas L."/>
            <person name="Rohde M."/>
            <person name="Galperin M.Y."/>
            <person name="Jogler C."/>
        </authorList>
    </citation>
    <scope>NUCLEOTIDE SEQUENCE [LARGE SCALE GENOMIC DNA]</scope>
    <source>
        <strain evidence="3 4">V22</strain>
    </source>
</reference>
<feature type="transmembrane region" description="Helical" evidence="2">
    <location>
        <begin position="68"/>
        <end position="87"/>
    </location>
</feature>
<keyword evidence="1" id="KW-0175">Coiled coil</keyword>
<gene>
    <name evidence="3" type="ORF">V22_26190</name>
</gene>
<evidence type="ECO:0000313" key="3">
    <source>
        <dbReference type="EMBL" id="QDT65366.1"/>
    </source>
</evidence>
<dbReference type="KEGG" id="chya:V22_26190"/>
<dbReference type="Proteomes" id="UP000319976">
    <property type="component" value="Chromosome"/>
</dbReference>
<evidence type="ECO:0000313" key="4">
    <source>
        <dbReference type="Proteomes" id="UP000319976"/>
    </source>
</evidence>
<name>A0A517TAH3_9PLAN</name>
<keyword evidence="2" id="KW-1133">Transmembrane helix</keyword>
<dbReference type="EMBL" id="CP036316">
    <property type="protein sequence ID" value="QDT65366.1"/>
    <property type="molecule type" value="Genomic_DNA"/>
</dbReference>
<feature type="coiled-coil region" evidence="1">
    <location>
        <begin position="804"/>
        <end position="845"/>
    </location>
</feature>
<organism evidence="3 4">
    <name type="scientific">Calycomorphotria hydatis</name>
    <dbReference type="NCBI Taxonomy" id="2528027"/>
    <lineage>
        <taxon>Bacteria</taxon>
        <taxon>Pseudomonadati</taxon>
        <taxon>Planctomycetota</taxon>
        <taxon>Planctomycetia</taxon>
        <taxon>Planctomycetales</taxon>
        <taxon>Planctomycetaceae</taxon>
        <taxon>Calycomorphotria</taxon>
    </lineage>
</organism>
<dbReference type="AlphaFoldDB" id="A0A517TAH3"/>
<accession>A0A517TAH3</accession>
<feature type="transmembrane region" description="Helical" evidence="2">
    <location>
        <begin position="27"/>
        <end position="48"/>
    </location>
</feature>